<evidence type="ECO:0000256" key="6">
    <source>
        <dbReference type="SAM" id="MobiDB-lite"/>
    </source>
</evidence>
<feature type="domain" description="C2H2-type" evidence="7">
    <location>
        <begin position="599"/>
        <end position="627"/>
    </location>
</feature>
<feature type="compositionally biased region" description="Polar residues" evidence="6">
    <location>
        <begin position="561"/>
        <end position="575"/>
    </location>
</feature>
<sequence>MNRRRGEPARANNSFSNPNNTRNHISFASTSNGQGSSRITYASSISACWNNSSIIATSTPSTTPVISSASASQPQQRITTCLFCPNTVILPTQRGERNGRLEKFIGNLCKHLKIQRSQLPGQCTKEMYPFCANKCEKLVMKLWRQEGALRDILQDIDATVDDIEHAVVDGEILGNRGRDPSSITRVEKLKVTKLKDMIISAYRDKLRRRMRAEGSLIEENYAPENENQDDGDITENLSSGVISNYNAIGNTNIAENIQIETPETELATVKREHIGQLGDVTISVADPISIRHSVEVGNNYGQDGSHHVNLPLSLHQQDENETICSYEEQDFQHLYAAAAAEEDQHWSVDPSVVARTMVVANVNDETGVNPMMKIKQEAFATATNDYEHEEGEVLALQKRKRRFLYEGVEIYTVSGTGRYASMNYLQCSECDYTVPLPNHKRGLASRYTIVKTHILHVHKNKTGLPKGTRQREHICAICNKTFLTREEMRMHKATHSADEMQKCDICGKPVGGNGGYNLLIHKFSHKNDEERRIAVANGERGASMALLSGRKNNGKPPPSISTPKSVRRQPTTSATRPIAQPKRNKARRTELYNPNVNEFSCEFCDRTFSRKCHLARHNISMHLKNQTPSSSSSSSKSKNYRRQVNSPPVRQAPPPSVLKAILTKGRQPTGNLGQRGVLPNNLGVRVAVPPLSINPEGLTDIGRRLVIAGGRVVTVTHDTLSKLLSR</sequence>
<evidence type="ECO:0000256" key="2">
    <source>
        <dbReference type="ARBA" id="ARBA00022737"/>
    </source>
</evidence>
<dbReference type="SMART" id="SM00355">
    <property type="entry name" value="ZnF_C2H2"/>
    <property type="match status" value="3"/>
</dbReference>
<dbReference type="EMBL" id="CAXLJM020000019">
    <property type="protein sequence ID" value="CAL8085660.1"/>
    <property type="molecule type" value="Genomic_DNA"/>
</dbReference>
<evidence type="ECO:0000313" key="8">
    <source>
        <dbReference type="EMBL" id="CAL8085660.1"/>
    </source>
</evidence>
<dbReference type="SUPFAM" id="SSF57667">
    <property type="entry name" value="beta-beta-alpha zinc fingers"/>
    <property type="match status" value="1"/>
</dbReference>
<dbReference type="Gene3D" id="3.30.160.60">
    <property type="entry name" value="Classic Zinc Finger"/>
    <property type="match status" value="2"/>
</dbReference>
<evidence type="ECO:0000256" key="1">
    <source>
        <dbReference type="ARBA" id="ARBA00022723"/>
    </source>
</evidence>
<dbReference type="PANTHER" id="PTHR24408:SF58">
    <property type="entry name" value="TRANSCRIPTION FACTOR (TFIIIA), PUTATIVE (AFU_ORTHOLOGUE AFUA_1G05150)-RELATED"/>
    <property type="match status" value="1"/>
</dbReference>
<evidence type="ECO:0000256" key="3">
    <source>
        <dbReference type="ARBA" id="ARBA00022771"/>
    </source>
</evidence>
<keyword evidence="3 5" id="KW-0863">Zinc-finger</keyword>
<dbReference type="PANTHER" id="PTHR24408">
    <property type="entry name" value="ZINC FINGER PROTEIN"/>
    <property type="match status" value="1"/>
</dbReference>
<protein>
    <recommendedName>
        <fullName evidence="7">C2H2-type domain-containing protein</fullName>
    </recommendedName>
</protein>
<feature type="region of interest" description="Disordered" evidence="6">
    <location>
        <begin position="1"/>
        <end position="35"/>
    </location>
</feature>
<organism evidence="8 9">
    <name type="scientific">Orchesella dallaii</name>
    <dbReference type="NCBI Taxonomy" id="48710"/>
    <lineage>
        <taxon>Eukaryota</taxon>
        <taxon>Metazoa</taxon>
        <taxon>Ecdysozoa</taxon>
        <taxon>Arthropoda</taxon>
        <taxon>Hexapoda</taxon>
        <taxon>Collembola</taxon>
        <taxon>Entomobryomorpha</taxon>
        <taxon>Entomobryoidea</taxon>
        <taxon>Orchesellidae</taxon>
        <taxon>Orchesellinae</taxon>
        <taxon>Orchesella</taxon>
    </lineage>
</organism>
<keyword evidence="9" id="KW-1185">Reference proteome</keyword>
<dbReference type="PROSITE" id="PS50157">
    <property type="entry name" value="ZINC_FINGER_C2H2_2"/>
    <property type="match status" value="2"/>
</dbReference>
<accession>A0ABP1Q1P8</accession>
<proteinExistence type="predicted"/>
<evidence type="ECO:0000256" key="4">
    <source>
        <dbReference type="ARBA" id="ARBA00022833"/>
    </source>
</evidence>
<comment type="caution">
    <text evidence="8">The sequence shown here is derived from an EMBL/GenBank/DDBJ whole genome shotgun (WGS) entry which is preliminary data.</text>
</comment>
<keyword evidence="2" id="KW-0677">Repeat</keyword>
<keyword evidence="1" id="KW-0479">Metal-binding</keyword>
<name>A0ABP1Q1P8_9HEXA</name>
<feature type="region of interest" description="Disordered" evidence="6">
    <location>
        <begin position="623"/>
        <end position="655"/>
    </location>
</feature>
<feature type="region of interest" description="Disordered" evidence="6">
    <location>
        <begin position="545"/>
        <end position="591"/>
    </location>
</feature>
<dbReference type="InterPro" id="IPR036236">
    <property type="entry name" value="Znf_C2H2_sf"/>
</dbReference>
<evidence type="ECO:0000259" key="7">
    <source>
        <dbReference type="PROSITE" id="PS50157"/>
    </source>
</evidence>
<evidence type="ECO:0000313" key="9">
    <source>
        <dbReference type="Proteomes" id="UP001642540"/>
    </source>
</evidence>
<gene>
    <name evidence="8" type="ORF">ODALV1_LOCUS6186</name>
</gene>
<keyword evidence="4" id="KW-0862">Zinc</keyword>
<evidence type="ECO:0000256" key="5">
    <source>
        <dbReference type="PROSITE-ProRule" id="PRU00042"/>
    </source>
</evidence>
<feature type="domain" description="C2H2-type" evidence="7">
    <location>
        <begin position="473"/>
        <end position="500"/>
    </location>
</feature>
<feature type="compositionally biased region" description="Low complexity" evidence="6">
    <location>
        <begin position="9"/>
        <end position="23"/>
    </location>
</feature>
<reference evidence="8 9" key="1">
    <citation type="submission" date="2024-08" db="EMBL/GenBank/DDBJ databases">
        <authorList>
            <person name="Cucini C."/>
            <person name="Frati F."/>
        </authorList>
    </citation>
    <scope>NUCLEOTIDE SEQUENCE [LARGE SCALE GENOMIC DNA]</scope>
</reference>
<dbReference type="InterPro" id="IPR013087">
    <property type="entry name" value="Znf_C2H2_type"/>
</dbReference>
<feature type="compositionally biased region" description="Polar residues" evidence="6">
    <location>
        <begin position="24"/>
        <end position="35"/>
    </location>
</feature>
<dbReference type="Proteomes" id="UP001642540">
    <property type="component" value="Unassembled WGS sequence"/>
</dbReference>
<dbReference type="PROSITE" id="PS00028">
    <property type="entry name" value="ZINC_FINGER_C2H2_1"/>
    <property type="match status" value="2"/>
</dbReference>